<name>A0A6B0U928_IXORI</name>
<organism evidence="3">
    <name type="scientific">Ixodes ricinus</name>
    <name type="common">Common tick</name>
    <name type="synonym">Acarus ricinus</name>
    <dbReference type="NCBI Taxonomy" id="34613"/>
    <lineage>
        <taxon>Eukaryota</taxon>
        <taxon>Metazoa</taxon>
        <taxon>Ecdysozoa</taxon>
        <taxon>Arthropoda</taxon>
        <taxon>Chelicerata</taxon>
        <taxon>Arachnida</taxon>
        <taxon>Acari</taxon>
        <taxon>Parasitiformes</taxon>
        <taxon>Ixodida</taxon>
        <taxon>Ixodoidea</taxon>
        <taxon>Ixodidae</taxon>
        <taxon>Ixodinae</taxon>
        <taxon>Ixodes</taxon>
    </lineage>
</organism>
<feature type="chain" id="PRO_5025489916" description="Secreted protein" evidence="2">
    <location>
        <begin position="30"/>
        <end position="93"/>
    </location>
</feature>
<feature type="signal peptide" evidence="2">
    <location>
        <begin position="1"/>
        <end position="29"/>
    </location>
</feature>
<keyword evidence="1" id="KW-1133">Transmembrane helix</keyword>
<keyword evidence="2" id="KW-0732">Signal</keyword>
<keyword evidence="1" id="KW-0472">Membrane</keyword>
<protein>
    <recommendedName>
        <fullName evidence="4">Secreted protein</fullName>
    </recommendedName>
</protein>
<evidence type="ECO:0000313" key="3">
    <source>
        <dbReference type="EMBL" id="MXU86911.1"/>
    </source>
</evidence>
<evidence type="ECO:0000256" key="1">
    <source>
        <dbReference type="SAM" id="Phobius"/>
    </source>
</evidence>
<proteinExistence type="predicted"/>
<keyword evidence="1" id="KW-0812">Transmembrane</keyword>
<evidence type="ECO:0008006" key="4">
    <source>
        <dbReference type="Google" id="ProtNLM"/>
    </source>
</evidence>
<accession>A0A6B0U928</accession>
<dbReference type="AlphaFoldDB" id="A0A6B0U928"/>
<sequence length="93" mass="10486">MSSTSRPRYRIVACYVLFFILFQTRKSSCEYSCCPAASVPFVVLIFVAVFPIMLNVYQVAQFNTDGLKTFHEKGVQPGTEVTIPTDVNYCSSR</sequence>
<feature type="transmembrane region" description="Helical" evidence="1">
    <location>
        <begin position="39"/>
        <end position="60"/>
    </location>
</feature>
<dbReference type="EMBL" id="GIFC01004828">
    <property type="protein sequence ID" value="MXU86911.1"/>
    <property type="molecule type" value="Transcribed_RNA"/>
</dbReference>
<evidence type="ECO:0000256" key="2">
    <source>
        <dbReference type="SAM" id="SignalP"/>
    </source>
</evidence>
<reference evidence="3" key="1">
    <citation type="submission" date="2019-12" db="EMBL/GenBank/DDBJ databases">
        <title>An insight into the sialome of adult female Ixodes ricinus ticks feeding for 6 days.</title>
        <authorList>
            <person name="Perner J."/>
            <person name="Ribeiro J.M.C."/>
        </authorList>
    </citation>
    <scope>NUCLEOTIDE SEQUENCE</scope>
    <source>
        <strain evidence="3">Semi-engorged</strain>
        <tissue evidence="3">Salivary glands</tissue>
    </source>
</reference>